<dbReference type="GO" id="GO:0008270">
    <property type="term" value="F:zinc ion binding"/>
    <property type="evidence" value="ECO:0007669"/>
    <property type="project" value="InterPro"/>
</dbReference>
<evidence type="ECO:0000313" key="9">
    <source>
        <dbReference type="EMBL" id="EXA32677.1"/>
    </source>
</evidence>
<dbReference type="InterPro" id="IPR007219">
    <property type="entry name" value="XnlR_reg_dom"/>
</dbReference>
<dbReference type="OrthoDB" id="3266505at2759"/>
<comment type="subcellular location">
    <subcellularLocation>
        <location evidence="1">Nucleus</location>
    </subcellularLocation>
</comment>
<evidence type="ECO:0000256" key="1">
    <source>
        <dbReference type="ARBA" id="ARBA00004123"/>
    </source>
</evidence>
<dbReference type="Gene3D" id="4.10.240.10">
    <property type="entry name" value="Zn(2)-C6 fungal-type DNA-binding domain"/>
    <property type="match status" value="1"/>
</dbReference>
<evidence type="ECO:0000256" key="4">
    <source>
        <dbReference type="ARBA" id="ARBA00023125"/>
    </source>
</evidence>
<dbReference type="PROSITE" id="PS50048">
    <property type="entry name" value="ZN2_CY6_FUNGAL_2"/>
    <property type="match status" value="1"/>
</dbReference>
<evidence type="ECO:0000259" key="8">
    <source>
        <dbReference type="PROSITE" id="PS50048"/>
    </source>
</evidence>
<evidence type="ECO:0000256" key="5">
    <source>
        <dbReference type="ARBA" id="ARBA00023163"/>
    </source>
</evidence>
<dbReference type="GO" id="GO:0000981">
    <property type="term" value="F:DNA-binding transcription factor activity, RNA polymerase II-specific"/>
    <property type="evidence" value="ECO:0007669"/>
    <property type="project" value="InterPro"/>
</dbReference>
<feature type="domain" description="Zn(2)-C6 fungal-type" evidence="8">
    <location>
        <begin position="29"/>
        <end position="60"/>
    </location>
</feature>
<dbReference type="InterPro" id="IPR001138">
    <property type="entry name" value="Zn2Cys6_DnaBD"/>
</dbReference>
<reference evidence="9" key="2">
    <citation type="submission" date="2012-05" db="EMBL/GenBank/DDBJ databases">
        <title>Annotation of the Genome Sequence of Fusarium oxysporum HDV247.</title>
        <authorList>
            <consortium name="The Broad Institute Genomics Platform"/>
            <person name="Ma L.-J."/>
            <person name="Corby-Kistler H."/>
            <person name="Broz K."/>
            <person name="Gale L.R."/>
            <person name="Jonkers W."/>
            <person name="O'Donnell K."/>
            <person name="Ploetz R."/>
            <person name="Steinberg C."/>
            <person name="Schwartz D.C."/>
            <person name="VanEtten H."/>
            <person name="Zhou S."/>
            <person name="Young S.K."/>
            <person name="Zeng Q."/>
            <person name="Gargeya S."/>
            <person name="Fitzgerald M."/>
            <person name="Abouelleil A."/>
            <person name="Alvarado L."/>
            <person name="Chapman S.B."/>
            <person name="Gainer-Dewar J."/>
            <person name="Goldberg J."/>
            <person name="Griggs A."/>
            <person name="Gujja S."/>
            <person name="Hansen M."/>
            <person name="Howarth C."/>
            <person name="Imamovic A."/>
            <person name="Ireland A."/>
            <person name="Larimer J."/>
            <person name="McCowan C."/>
            <person name="Murphy C."/>
            <person name="Pearson M."/>
            <person name="Poon T.W."/>
            <person name="Priest M."/>
            <person name="Roberts A."/>
            <person name="Saif S."/>
            <person name="Shea T."/>
            <person name="Sykes S."/>
            <person name="Wortman J."/>
            <person name="Nusbaum C."/>
            <person name="Birren B."/>
        </authorList>
    </citation>
    <scope>NUCLEOTIDE SEQUENCE</scope>
    <source>
        <strain evidence="9">HDV247</strain>
    </source>
</reference>
<dbReference type="SMART" id="SM00066">
    <property type="entry name" value="GAL4"/>
    <property type="match status" value="1"/>
</dbReference>
<dbReference type="PANTHER" id="PTHR47540">
    <property type="entry name" value="THIAMINE REPRESSIBLE GENES REGULATORY PROTEIN THI5"/>
    <property type="match status" value="1"/>
</dbReference>
<dbReference type="AlphaFoldDB" id="W9NRR2"/>
<name>W9NRR2_FUSOX</name>
<keyword evidence="5" id="KW-0804">Transcription</keyword>
<dbReference type="GO" id="GO:0043565">
    <property type="term" value="F:sequence-specific DNA binding"/>
    <property type="evidence" value="ECO:0007669"/>
    <property type="project" value="TreeGrafter"/>
</dbReference>
<organism evidence="9">
    <name type="scientific">Fusarium oxysporum f. sp. pisi HDV247</name>
    <dbReference type="NCBI Taxonomy" id="1080344"/>
    <lineage>
        <taxon>Eukaryota</taxon>
        <taxon>Fungi</taxon>
        <taxon>Dikarya</taxon>
        <taxon>Ascomycota</taxon>
        <taxon>Pezizomycotina</taxon>
        <taxon>Sordariomycetes</taxon>
        <taxon>Hypocreomycetidae</taxon>
        <taxon>Hypocreales</taxon>
        <taxon>Nectriaceae</taxon>
        <taxon>Fusarium</taxon>
        <taxon>Fusarium oxysporum species complex</taxon>
    </lineage>
</organism>
<sequence>MMTDSPTPDPQGRPRIDSVRKRKTRSSVACARCHSLKVKCAGGIPCLRCRSSKKASECYYPTREKRVTVSQSFLDELQSRSSNSDSSPRGHSINVCVPTGSASQPIDAHTSLVENSTFVATTKNTTGKGSGLYHSNSFGDSTCVTFSQQMLQCLSLQPIEPSSEDYPFYRNPAFARQEKSTAACRLPDRIRARLLVRVFMRFIGHDYHFFLESDFLRQLNSAYDLNATASYDAVWACKFFVVLALGELYSTSVIPSGESVPHRVPGVDYFVTASNLLQDLYEDPTVSQIETLTLFCFYSNALGRIKSANNYIGIALRLSTSLGLHRHCDRASSGLQPLEQEHRVRLWWTVYIFERSSSARLGLPAAIQDVDIHVRMPSSDHLPPDVLQQLGPPDHLVAHVNLARITGLIKYDDRGPLNANTDTFVEHLRAVLQRLRKWDSHVPSSLRWSPGASRSVASLQLHFNQCIILTTRPILFDALKAKVSGDPSPQSTASSLTDTLKTLAEACTSAARTSNTIFSHLFVENSLALRGYFDAHHLFASTLVIAISSILSPNASDSDAVQTALQLMKLMKDSGNVAAANYLPRLQEIQHTFSRPLAIAPNTKGVADSSAAIQSPVQGDIQSFPLLSPMTEQDVQDGSNSGLFDFLADTGSSLPETGLGNILTDPLDNPLLQVFLGHADSNGEGDMSSAVEEMGFML</sequence>
<dbReference type="Pfam" id="PF00172">
    <property type="entry name" value="Zn_clus"/>
    <property type="match status" value="1"/>
</dbReference>
<dbReference type="GO" id="GO:0045944">
    <property type="term" value="P:positive regulation of transcription by RNA polymerase II"/>
    <property type="evidence" value="ECO:0007669"/>
    <property type="project" value="TreeGrafter"/>
</dbReference>
<dbReference type="Pfam" id="PF04082">
    <property type="entry name" value="Fungal_trans"/>
    <property type="match status" value="1"/>
</dbReference>
<evidence type="ECO:0000256" key="7">
    <source>
        <dbReference type="SAM" id="MobiDB-lite"/>
    </source>
</evidence>
<proteinExistence type="predicted"/>
<dbReference type="SUPFAM" id="SSF57701">
    <property type="entry name" value="Zn2/Cys6 DNA-binding domain"/>
    <property type="match status" value="1"/>
</dbReference>
<dbReference type="PANTHER" id="PTHR47540:SF6">
    <property type="entry name" value="ZN(II)2CYS6 TRANSCRIPTION FACTOR (EUROFUNG)"/>
    <property type="match status" value="1"/>
</dbReference>
<keyword evidence="3" id="KW-0805">Transcription regulation</keyword>
<dbReference type="CDD" id="cd12148">
    <property type="entry name" value="fungal_TF_MHR"/>
    <property type="match status" value="1"/>
</dbReference>
<dbReference type="PROSITE" id="PS00463">
    <property type="entry name" value="ZN2_CY6_FUNGAL_1"/>
    <property type="match status" value="1"/>
</dbReference>
<gene>
    <name evidence="9" type="ORF">FOVG_16181</name>
</gene>
<feature type="region of interest" description="Disordered" evidence="7">
    <location>
        <begin position="1"/>
        <end position="23"/>
    </location>
</feature>
<dbReference type="EMBL" id="JH650993">
    <property type="protein sequence ID" value="EXA32677.1"/>
    <property type="molecule type" value="Genomic_DNA"/>
</dbReference>
<dbReference type="SMART" id="SM00906">
    <property type="entry name" value="Fungal_trans"/>
    <property type="match status" value="1"/>
</dbReference>
<keyword evidence="2" id="KW-0479">Metal-binding</keyword>
<dbReference type="HOGENOM" id="CLU_006926_1_2_1"/>
<evidence type="ECO:0000256" key="2">
    <source>
        <dbReference type="ARBA" id="ARBA00022723"/>
    </source>
</evidence>
<dbReference type="GO" id="GO:0005634">
    <property type="term" value="C:nucleus"/>
    <property type="evidence" value="ECO:0007669"/>
    <property type="project" value="UniProtKB-SubCell"/>
</dbReference>
<keyword evidence="4" id="KW-0238">DNA-binding</keyword>
<keyword evidence="6" id="KW-0539">Nucleus</keyword>
<evidence type="ECO:0000256" key="3">
    <source>
        <dbReference type="ARBA" id="ARBA00023015"/>
    </source>
</evidence>
<dbReference type="CDD" id="cd00067">
    <property type="entry name" value="GAL4"/>
    <property type="match status" value="1"/>
</dbReference>
<dbReference type="GO" id="GO:0006351">
    <property type="term" value="P:DNA-templated transcription"/>
    <property type="evidence" value="ECO:0007669"/>
    <property type="project" value="InterPro"/>
</dbReference>
<dbReference type="InterPro" id="IPR051711">
    <property type="entry name" value="Stress_Response_Reg"/>
</dbReference>
<protein>
    <recommendedName>
        <fullName evidence="8">Zn(2)-C6 fungal-type domain-containing protein</fullName>
    </recommendedName>
</protein>
<dbReference type="InterPro" id="IPR036864">
    <property type="entry name" value="Zn2-C6_fun-type_DNA-bd_sf"/>
</dbReference>
<accession>W9NRR2</accession>
<reference evidence="9" key="1">
    <citation type="submission" date="2011-10" db="EMBL/GenBank/DDBJ databases">
        <title>The Genome Sequence of Fusarium oxysporum HDV247.</title>
        <authorList>
            <consortium name="The Broad Institute Genome Sequencing Platform"/>
            <person name="Ma L.-J."/>
            <person name="Gale L.R."/>
            <person name="Schwartz D.C."/>
            <person name="Zhou S."/>
            <person name="Corby-Kistler H."/>
            <person name="Young S.K."/>
            <person name="Zeng Q."/>
            <person name="Gargeya S."/>
            <person name="Fitzgerald M."/>
            <person name="Haas B."/>
            <person name="Abouelleil A."/>
            <person name="Alvarado L."/>
            <person name="Arachchi H.M."/>
            <person name="Berlin A."/>
            <person name="Brown A."/>
            <person name="Chapman S.B."/>
            <person name="Chen Z."/>
            <person name="Dunbar C."/>
            <person name="Freedman E."/>
            <person name="Gearin G."/>
            <person name="Goldberg J."/>
            <person name="Griggs A."/>
            <person name="Gujja S."/>
            <person name="Heiman D."/>
            <person name="Howarth C."/>
            <person name="Larson L."/>
            <person name="Lui A."/>
            <person name="MacDonald P.J.P."/>
            <person name="Montmayeur A."/>
            <person name="Murphy C."/>
            <person name="Neiman D."/>
            <person name="Pearson M."/>
            <person name="Priest M."/>
            <person name="Roberts A."/>
            <person name="Saif S."/>
            <person name="Shea T."/>
            <person name="Shenoy N."/>
            <person name="Sisk P."/>
            <person name="Stolte C."/>
            <person name="Sykes S."/>
            <person name="Wortman J."/>
            <person name="Nusbaum C."/>
            <person name="Birren B."/>
        </authorList>
    </citation>
    <scope>NUCLEOTIDE SEQUENCE [LARGE SCALE GENOMIC DNA]</scope>
    <source>
        <strain evidence="9">HDV247</strain>
    </source>
</reference>
<dbReference type="Proteomes" id="UP000030751">
    <property type="component" value="Unassembled WGS sequence"/>
</dbReference>
<evidence type="ECO:0000256" key="6">
    <source>
        <dbReference type="ARBA" id="ARBA00023242"/>
    </source>
</evidence>